<sequence length="192" mass="21886">MKLVCIGDSLTYGYAIFRKDCWVELIRNKLNIDVINRGVNGDTTAGMLSRSYQDIIQSTPTHVIIMGGSNDFIANRALHLVQENIEQLVNEAIENNIVPILGIEPPIDKVLAQRKWTDAVDYDQINSTLSNYRNWIIEFAKENGINYIDFHGCFLEMLKDKDPREMYVDGLHPTPYGHTIMANCVIELLKNI</sequence>
<protein>
    <submittedName>
        <fullName evidence="2">Hydrolase</fullName>
    </submittedName>
</protein>
<dbReference type="PANTHER" id="PTHR30383">
    <property type="entry name" value="THIOESTERASE 1/PROTEASE 1/LYSOPHOSPHOLIPASE L1"/>
    <property type="match status" value="1"/>
</dbReference>
<dbReference type="SUPFAM" id="SSF52266">
    <property type="entry name" value="SGNH hydrolase"/>
    <property type="match status" value="1"/>
</dbReference>
<organism evidence="2 3">
    <name type="scientific">Clostridium aciditolerans</name>
    <dbReference type="NCBI Taxonomy" id="339861"/>
    <lineage>
        <taxon>Bacteria</taxon>
        <taxon>Bacillati</taxon>
        <taxon>Bacillota</taxon>
        <taxon>Clostridia</taxon>
        <taxon>Eubacteriales</taxon>
        <taxon>Clostridiaceae</taxon>
        <taxon>Clostridium</taxon>
    </lineage>
</organism>
<keyword evidence="2" id="KW-0378">Hydrolase</keyword>
<evidence type="ECO:0000313" key="2">
    <source>
        <dbReference type="EMBL" id="MBI6872807.1"/>
    </source>
</evidence>
<dbReference type="Proteomes" id="UP000622687">
    <property type="component" value="Unassembled WGS sequence"/>
</dbReference>
<dbReference type="InterPro" id="IPR051532">
    <property type="entry name" value="Ester_Hydrolysis_Enzymes"/>
</dbReference>
<evidence type="ECO:0000259" key="1">
    <source>
        <dbReference type="Pfam" id="PF13472"/>
    </source>
</evidence>
<dbReference type="AlphaFoldDB" id="A0A934HYE9"/>
<dbReference type="RefSeq" id="WP_211142300.1">
    <property type="nucleotide sequence ID" value="NZ_JAEEGB010000008.1"/>
</dbReference>
<dbReference type="GO" id="GO:0004622">
    <property type="term" value="F:phosphatidylcholine lysophospholipase activity"/>
    <property type="evidence" value="ECO:0007669"/>
    <property type="project" value="TreeGrafter"/>
</dbReference>
<dbReference type="EMBL" id="JAEEGB010000008">
    <property type="protein sequence ID" value="MBI6872807.1"/>
    <property type="molecule type" value="Genomic_DNA"/>
</dbReference>
<reference evidence="2" key="1">
    <citation type="submission" date="2020-12" db="EMBL/GenBank/DDBJ databases">
        <title>Clostridium thailandense sp. nov., a novel acetogenic bacterium isolated from peat land soil in Thailand.</title>
        <authorList>
            <person name="Chaikitkaew S."/>
            <person name="Birkeland N.K."/>
        </authorList>
    </citation>
    <scope>NUCLEOTIDE SEQUENCE</scope>
    <source>
        <strain evidence="2">DSM 17425</strain>
    </source>
</reference>
<dbReference type="InterPro" id="IPR013830">
    <property type="entry name" value="SGNH_hydro"/>
</dbReference>
<comment type="caution">
    <text evidence="2">The sequence shown here is derived from an EMBL/GenBank/DDBJ whole genome shotgun (WGS) entry which is preliminary data.</text>
</comment>
<accession>A0A934HYE9</accession>
<evidence type="ECO:0000313" key="3">
    <source>
        <dbReference type="Proteomes" id="UP000622687"/>
    </source>
</evidence>
<name>A0A934HYE9_9CLOT</name>
<keyword evidence="3" id="KW-1185">Reference proteome</keyword>
<feature type="domain" description="SGNH hydrolase-type esterase" evidence="1">
    <location>
        <begin position="5"/>
        <end position="179"/>
    </location>
</feature>
<dbReference type="PANTHER" id="PTHR30383:SF5">
    <property type="entry name" value="SGNH HYDROLASE-TYPE ESTERASE DOMAIN-CONTAINING PROTEIN"/>
    <property type="match status" value="1"/>
</dbReference>
<dbReference type="Gene3D" id="3.40.50.1110">
    <property type="entry name" value="SGNH hydrolase"/>
    <property type="match status" value="1"/>
</dbReference>
<proteinExistence type="predicted"/>
<gene>
    <name evidence="2" type="ORF">I6U51_08775</name>
</gene>
<dbReference type="Pfam" id="PF13472">
    <property type="entry name" value="Lipase_GDSL_2"/>
    <property type="match status" value="1"/>
</dbReference>
<dbReference type="InterPro" id="IPR036514">
    <property type="entry name" value="SGNH_hydro_sf"/>
</dbReference>